<dbReference type="GO" id="GO:0002098">
    <property type="term" value="P:tRNA wobble uridine modification"/>
    <property type="evidence" value="ECO:0007669"/>
    <property type="project" value="TreeGrafter"/>
</dbReference>
<dbReference type="RefSeq" id="WP_148918762.1">
    <property type="nucleotide sequence ID" value="NZ_VTAV01000004.1"/>
</dbReference>
<dbReference type="InterPro" id="IPR018948">
    <property type="entry name" value="GTP-bd_TrmE_N"/>
</dbReference>
<dbReference type="NCBIfam" id="NF003661">
    <property type="entry name" value="PRK05291.1-3"/>
    <property type="match status" value="1"/>
</dbReference>
<feature type="binding site" evidence="9">
    <location>
        <position position="233"/>
    </location>
    <ligand>
        <name>K(+)</name>
        <dbReference type="ChEBI" id="CHEBI:29103"/>
    </ligand>
</feature>
<dbReference type="PRINTS" id="PR00326">
    <property type="entry name" value="GTP1OBG"/>
</dbReference>
<evidence type="ECO:0000313" key="13">
    <source>
        <dbReference type="Proteomes" id="UP000322362"/>
    </source>
</evidence>
<comment type="caution">
    <text evidence="9">Lacks conserved residue(s) required for the propagation of feature annotation.</text>
</comment>
<dbReference type="PROSITE" id="PS51709">
    <property type="entry name" value="G_TRME"/>
    <property type="match status" value="1"/>
</dbReference>
<feature type="binding site" evidence="9">
    <location>
        <position position="254"/>
    </location>
    <ligand>
        <name>K(+)</name>
        <dbReference type="ChEBI" id="CHEBI:29103"/>
    </ligand>
</feature>
<comment type="similarity">
    <text evidence="1 9 10">Belongs to the TRAFAC class TrmE-Era-EngA-EngB-Septin-like GTPase superfamily. TrmE GTPase family.</text>
</comment>
<dbReference type="AlphaFoldDB" id="A0A5D4HAH6"/>
<keyword evidence="2 9" id="KW-0819">tRNA processing</keyword>
<evidence type="ECO:0000259" key="11">
    <source>
        <dbReference type="PROSITE" id="PS51709"/>
    </source>
</evidence>
<keyword evidence="4 9" id="KW-0547">Nucleotide-binding</keyword>
<dbReference type="InterPro" id="IPR004520">
    <property type="entry name" value="GTPase_MnmE"/>
</dbReference>
<proteinExistence type="inferred from homology"/>
<comment type="function">
    <text evidence="9">Exhibits a very high intrinsic GTPase hydrolysis rate. Involved in the addition of a carboxymethylaminomethyl (cmnm) group at the wobble position (U34) of certain tRNAs, forming tRNA-cmnm(5)s(2)U34.</text>
</comment>
<dbReference type="InterPro" id="IPR006073">
    <property type="entry name" value="GTP-bd"/>
</dbReference>
<evidence type="ECO:0000256" key="7">
    <source>
        <dbReference type="ARBA" id="ARBA00022958"/>
    </source>
</evidence>
<dbReference type="Gene3D" id="1.20.120.430">
    <property type="entry name" value="tRNA modification GTPase MnmE domain 2"/>
    <property type="match status" value="1"/>
</dbReference>
<dbReference type="Pfam" id="PF01926">
    <property type="entry name" value="MMR_HSR1"/>
    <property type="match status" value="1"/>
</dbReference>
<dbReference type="PANTHER" id="PTHR42714">
    <property type="entry name" value="TRNA MODIFICATION GTPASE GTPBP3"/>
    <property type="match status" value="1"/>
</dbReference>
<dbReference type="GO" id="GO:0005829">
    <property type="term" value="C:cytosol"/>
    <property type="evidence" value="ECO:0007669"/>
    <property type="project" value="TreeGrafter"/>
</dbReference>
<keyword evidence="3 9" id="KW-0479">Metal-binding</keyword>
<comment type="subcellular location">
    <subcellularLocation>
        <location evidence="9">Cytoplasm</location>
    </subcellularLocation>
</comment>
<dbReference type="NCBIfam" id="TIGR00231">
    <property type="entry name" value="small_GTP"/>
    <property type="match status" value="1"/>
</dbReference>
<dbReference type="InterPro" id="IPR031168">
    <property type="entry name" value="G_TrmE"/>
</dbReference>
<feature type="binding site" evidence="9">
    <location>
        <begin position="277"/>
        <end position="280"/>
    </location>
    <ligand>
        <name>GTP</name>
        <dbReference type="ChEBI" id="CHEBI:37565"/>
    </ligand>
</feature>
<keyword evidence="8 9" id="KW-0342">GTP-binding</keyword>
<dbReference type="InterPro" id="IPR027266">
    <property type="entry name" value="TrmE/GcvT-like"/>
</dbReference>
<dbReference type="InterPro" id="IPR027368">
    <property type="entry name" value="MnmE_dom2"/>
</dbReference>
<keyword evidence="13" id="KW-1185">Reference proteome</keyword>
<keyword evidence="5 9" id="KW-0378">Hydrolase</keyword>
<dbReference type="Pfam" id="PF10396">
    <property type="entry name" value="TrmE_N"/>
    <property type="match status" value="1"/>
</dbReference>
<dbReference type="PANTHER" id="PTHR42714:SF2">
    <property type="entry name" value="TRNA MODIFICATION GTPASE GTPBP3, MITOCHONDRIAL"/>
    <property type="match status" value="1"/>
</dbReference>
<dbReference type="Proteomes" id="UP000322362">
    <property type="component" value="Unassembled WGS sequence"/>
</dbReference>
<dbReference type="EMBL" id="VTAV01000004">
    <property type="protein sequence ID" value="TYR36505.1"/>
    <property type="molecule type" value="Genomic_DNA"/>
</dbReference>
<evidence type="ECO:0000256" key="9">
    <source>
        <dbReference type="HAMAP-Rule" id="MF_00379"/>
    </source>
</evidence>
<dbReference type="GO" id="GO:0005525">
    <property type="term" value="F:GTP binding"/>
    <property type="evidence" value="ECO:0007669"/>
    <property type="project" value="UniProtKB-UniRule"/>
</dbReference>
<evidence type="ECO:0000256" key="2">
    <source>
        <dbReference type="ARBA" id="ARBA00022694"/>
    </source>
</evidence>
<feature type="binding site" evidence="9">
    <location>
        <begin position="233"/>
        <end position="238"/>
    </location>
    <ligand>
        <name>GTP</name>
        <dbReference type="ChEBI" id="CHEBI:37565"/>
    </ligand>
</feature>
<evidence type="ECO:0000256" key="6">
    <source>
        <dbReference type="ARBA" id="ARBA00022842"/>
    </source>
</evidence>
<evidence type="ECO:0000313" key="12">
    <source>
        <dbReference type="EMBL" id="TYR36505.1"/>
    </source>
</evidence>
<dbReference type="NCBIfam" id="TIGR00450">
    <property type="entry name" value="mnmE_trmE_thdF"/>
    <property type="match status" value="1"/>
</dbReference>
<protein>
    <recommendedName>
        <fullName evidence="9">tRNA modification GTPase MnmE</fullName>
        <ecNumber evidence="9">3.6.-.-</ecNumber>
    </recommendedName>
</protein>
<accession>A0A5D4HAH6</accession>
<dbReference type="CDD" id="cd04164">
    <property type="entry name" value="trmE"/>
    <property type="match status" value="1"/>
</dbReference>
<comment type="caution">
    <text evidence="12">The sequence shown here is derived from an EMBL/GenBank/DDBJ whole genome shotgun (WGS) entry which is preliminary data.</text>
</comment>
<dbReference type="SUPFAM" id="SSF116878">
    <property type="entry name" value="TrmE connector domain"/>
    <property type="match status" value="1"/>
</dbReference>
<keyword evidence="9" id="KW-0963">Cytoplasm</keyword>
<dbReference type="InterPro" id="IPR025867">
    <property type="entry name" value="MnmE_helical"/>
</dbReference>
<keyword evidence="7 9" id="KW-0630">Potassium</keyword>
<feature type="binding site" evidence="9">
    <location>
        <position position="237"/>
    </location>
    <ligand>
        <name>Mg(2+)</name>
        <dbReference type="ChEBI" id="CHEBI:18420"/>
    </ligand>
</feature>
<dbReference type="CDD" id="cd14858">
    <property type="entry name" value="TrmE_N"/>
    <property type="match status" value="1"/>
</dbReference>
<dbReference type="GO" id="GO:0003924">
    <property type="term" value="F:GTPase activity"/>
    <property type="evidence" value="ECO:0007669"/>
    <property type="project" value="UniProtKB-UniRule"/>
</dbReference>
<feature type="binding site" evidence="9">
    <location>
        <position position="257"/>
    </location>
    <ligand>
        <name>K(+)</name>
        <dbReference type="ChEBI" id="CHEBI:29103"/>
    </ligand>
</feature>
<feature type="binding site" evidence="9">
    <location>
        <begin position="252"/>
        <end position="258"/>
    </location>
    <ligand>
        <name>GTP</name>
        <dbReference type="ChEBI" id="CHEBI:37565"/>
    </ligand>
</feature>
<evidence type="ECO:0000256" key="10">
    <source>
        <dbReference type="RuleBase" id="RU003313"/>
    </source>
</evidence>
<reference evidence="12 13" key="1">
    <citation type="submission" date="2019-08" db="EMBL/GenBank/DDBJ databases">
        <title>Phlebobacter frassis gen. nov. sp. nov., a new member of family Sphingobacteriaceae isolated from sand fly rearing media.</title>
        <authorList>
            <person name="Kakumanu M.L."/>
            <person name="Marayati B.F."/>
            <person name="Wada-Katsumata A."/>
            <person name="Wasserberg G."/>
            <person name="Schal C."/>
            <person name="Apperson C.S."/>
            <person name="Ponnusamy L."/>
        </authorList>
    </citation>
    <scope>NUCLEOTIDE SEQUENCE [LARGE SCALE GENOMIC DNA]</scope>
    <source>
        <strain evidence="12 13">SSI9</strain>
    </source>
</reference>
<sequence>MSTGLVSQDTIVALATSPGANGAIAVIRLSGLQAITITNGVFKGKDLLSAPSHTIHFGTIRDGEELIDEVLVSLFKGPHSYTKEDVVEISTHNSTYIIERLIGLLIKKGARAAQAGEFTLRAFLNGGMDLSQAEAVADLIASENKASHEIAMNQMRGGISNKLQQMREQLINFTALLELELDFGEEDVEFADRAQFEALIQELKVHIVKLIQSFAYGNAIKHGVPVAIIGKPNAGKSTLLNTLLDEERAIVSDIAGTTRDTIEESINLEGITFRFIDTAGLRETADTIEAIGVTKAKEKVRQAKVLLYLYDDKDNTAEEVILQIKELYYEGLIVILVRNKIDLEGGYYPNDMDTAIKDALFPDYSDSLVGISAKDTNSVEGLKNILLDKIREMAIEDQHIITNTRHVEALQHALDALEQVEQGLDMQLPGDLLAHHVRGALRYISSITGDIDVDRDILGTIFGKFCIGK</sequence>
<gene>
    <name evidence="9 12" type="primary">mnmE</name>
    <name evidence="9" type="synonym">trmE</name>
    <name evidence="12" type="ORF">FXV77_08325</name>
</gene>
<dbReference type="GO" id="GO:0042802">
    <property type="term" value="F:identical protein binding"/>
    <property type="evidence" value="ECO:0007669"/>
    <property type="project" value="UniProtKB-ARBA"/>
</dbReference>
<evidence type="ECO:0000256" key="1">
    <source>
        <dbReference type="ARBA" id="ARBA00011043"/>
    </source>
</evidence>
<dbReference type="InterPro" id="IPR027417">
    <property type="entry name" value="P-loop_NTPase"/>
</dbReference>
<dbReference type="Gene3D" id="3.40.50.300">
    <property type="entry name" value="P-loop containing nucleotide triphosphate hydrolases"/>
    <property type="match status" value="1"/>
</dbReference>
<comment type="subunit">
    <text evidence="9">Homodimer. Heterotetramer of two MnmE and two MnmG subunits.</text>
</comment>
<feature type="binding site" evidence="9">
    <location>
        <position position="258"/>
    </location>
    <ligand>
        <name>Mg(2+)</name>
        <dbReference type="ChEBI" id="CHEBI:18420"/>
    </ligand>
</feature>
<feature type="domain" description="TrmE-type G" evidence="11">
    <location>
        <begin position="223"/>
        <end position="391"/>
    </location>
</feature>
<dbReference type="HAMAP" id="MF_00379">
    <property type="entry name" value="GTPase_MnmE"/>
    <property type="match status" value="1"/>
</dbReference>
<dbReference type="GO" id="GO:0030488">
    <property type="term" value="P:tRNA methylation"/>
    <property type="evidence" value="ECO:0007669"/>
    <property type="project" value="TreeGrafter"/>
</dbReference>
<evidence type="ECO:0000256" key="5">
    <source>
        <dbReference type="ARBA" id="ARBA00022801"/>
    </source>
</evidence>
<dbReference type="GO" id="GO:0046872">
    <property type="term" value="F:metal ion binding"/>
    <property type="evidence" value="ECO:0007669"/>
    <property type="project" value="UniProtKB-KW"/>
</dbReference>
<dbReference type="Pfam" id="PF12631">
    <property type="entry name" value="MnmE_helical"/>
    <property type="match status" value="1"/>
</dbReference>
<name>A0A5D4HAH6_9SPHI</name>
<dbReference type="FunFam" id="3.30.1360.120:FF:000003">
    <property type="entry name" value="tRNA modification GTPase MnmE"/>
    <property type="match status" value="1"/>
</dbReference>
<evidence type="ECO:0000256" key="4">
    <source>
        <dbReference type="ARBA" id="ARBA00022741"/>
    </source>
</evidence>
<dbReference type="InterPro" id="IPR005225">
    <property type="entry name" value="Small_GTP-bd"/>
</dbReference>
<feature type="binding site" evidence="9">
    <location>
        <position position="252"/>
    </location>
    <ligand>
        <name>K(+)</name>
        <dbReference type="ChEBI" id="CHEBI:29103"/>
    </ligand>
</feature>
<evidence type="ECO:0000256" key="3">
    <source>
        <dbReference type="ARBA" id="ARBA00022723"/>
    </source>
</evidence>
<evidence type="ECO:0000256" key="8">
    <source>
        <dbReference type="ARBA" id="ARBA00023134"/>
    </source>
</evidence>
<dbReference type="SUPFAM" id="SSF52540">
    <property type="entry name" value="P-loop containing nucleoside triphosphate hydrolases"/>
    <property type="match status" value="1"/>
</dbReference>
<comment type="cofactor">
    <cofactor evidence="9">
        <name>K(+)</name>
        <dbReference type="ChEBI" id="CHEBI:29103"/>
    </cofactor>
    <text evidence="9">Binds 1 potassium ion per subunit.</text>
</comment>
<dbReference type="EC" id="3.6.-.-" evidence="9"/>
<dbReference type="Gene3D" id="3.30.1360.120">
    <property type="entry name" value="Probable tRNA modification gtpase trme, domain 1"/>
    <property type="match status" value="1"/>
</dbReference>
<keyword evidence="6 9" id="KW-0460">Magnesium</keyword>
<organism evidence="12 13">
    <name type="scientific">Sphingobacterium phlebotomi</name>
    <dbReference type="NCBI Taxonomy" id="2605433"/>
    <lineage>
        <taxon>Bacteria</taxon>
        <taxon>Pseudomonadati</taxon>
        <taxon>Bacteroidota</taxon>
        <taxon>Sphingobacteriia</taxon>
        <taxon>Sphingobacteriales</taxon>
        <taxon>Sphingobacteriaceae</taxon>
        <taxon>Sphingobacterium</taxon>
    </lineage>
</organism>